<evidence type="ECO:0000313" key="3">
    <source>
        <dbReference type="EMBL" id="CAL4769201.1"/>
    </source>
</evidence>
<sequence>MAKRARVDKDSALSGLTRLSEREKTAILERLVNDSRLSARKVVCEELEKRDAKPLDPNLLQSFGSRAYRAFHQLDRLRPSQQCEQSHRVTSDIGDLIQEAGQLKAAHAIMALARVAGVMSHASDTGQVFHDTVASCGGIPYDLAEAMKKQLQLVAATDWGSLKAAYEQMLRVQSRLQDDFAIEEFDPIVSEMAKHCKS</sequence>
<evidence type="ECO:0000313" key="4">
    <source>
        <dbReference type="Proteomes" id="UP001152797"/>
    </source>
</evidence>
<accession>A0A9P1FLP9</accession>
<dbReference type="EMBL" id="CAMXCT020000668">
    <property type="protein sequence ID" value="CAL1135264.1"/>
    <property type="molecule type" value="Genomic_DNA"/>
</dbReference>
<dbReference type="OrthoDB" id="10347549at2759"/>
<reference evidence="1" key="1">
    <citation type="submission" date="2022-10" db="EMBL/GenBank/DDBJ databases">
        <authorList>
            <person name="Chen Y."/>
            <person name="Dougan E. K."/>
            <person name="Chan C."/>
            <person name="Rhodes N."/>
            <person name="Thang M."/>
        </authorList>
    </citation>
    <scope>NUCLEOTIDE SEQUENCE</scope>
</reference>
<protein>
    <submittedName>
        <fullName evidence="3">Tubulin polyglutamylase ttll6</fullName>
    </submittedName>
</protein>
<dbReference type="Proteomes" id="UP001152797">
    <property type="component" value="Unassembled WGS sequence"/>
</dbReference>
<name>A0A9P1FLP9_9DINO</name>
<organism evidence="1">
    <name type="scientific">Cladocopium goreaui</name>
    <dbReference type="NCBI Taxonomy" id="2562237"/>
    <lineage>
        <taxon>Eukaryota</taxon>
        <taxon>Sar</taxon>
        <taxon>Alveolata</taxon>
        <taxon>Dinophyceae</taxon>
        <taxon>Suessiales</taxon>
        <taxon>Symbiodiniaceae</taxon>
        <taxon>Cladocopium</taxon>
    </lineage>
</organism>
<evidence type="ECO:0000313" key="1">
    <source>
        <dbReference type="EMBL" id="CAI3981889.1"/>
    </source>
</evidence>
<comment type="caution">
    <text evidence="1">The sequence shown here is derived from an EMBL/GenBank/DDBJ whole genome shotgun (WGS) entry which is preliminary data.</text>
</comment>
<reference evidence="2" key="2">
    <citation type="submission" date="2024-04" db="EMBL/GenBank/DDBJ databases">
        <authorList>
            <person name="Chen Y."/>
            <person name="Shah S."/>
            <person name="Dougan E. K."/>
            <person name="Thang M."/>
            <person name="Chan C."/>
        </authorList>
    </citation>
    <scope>NUCLEOTIDE SEQUENCE [LARGE SCALE GENOMIC DNA]</scope>
</reference>
<proteinExistence type="predicted"/>
<evidence type="ECO:0000313" key="2">
    <source>
        <dbReference type="EMBL" id="CAL1135264.1"/>
    </source>
</evidence>
<dbReference type="EMBL" id="CAMXCT010000668">
    <property type="protein sequence ID" value="CAI3981889.1"/>
    <property type="molecule type" value="Genomic_DNA"/>
</dbReference>
<gene>
    <name evidence="1" type="ORF">C1SCF055_LOCUS9634</name>
</gene>
<dbReference type="AlphaFoldDB" id="A0A9P1FLP9"/>
<dbReference type="EMBL" id="CAMXCT030000668">
    <property type="protein sequence ID" value="CAL4769201.1"/>
    <property type="molecule type" value="Genomic_DNA"/>
</dbReference>
<keyword evidence="4" id="KW-1185">Reference proteome</keyword>